<protein>
    <submittedName>
        <fullName evidence="3">PepSY-associated TM helix domain-containing protein</fullName>
    </submittedName>
</protein>
<keyword evidence="2" id="KW-0812">Transmembrane</keyword>
<feature type="compositionally biased region" description="Polar residues" evidence="1">
    <location>
        <begin position="14"/>
        <end position="30"/>
    </location>
</feature>
<dbReference type="Pfam" id="PF03929">
    <property type="entry name" value="PepSY_TM"/>
    <property type="match status" value="1"/>
</dbReference>
<evidence type="ECO:0000313" key="3">
    <source>
        <dbReference type="EMBL" id="MFC4957290.1"/>
    </source>
</evidence>
<dbReference type="PANTHER" id="PTHR34219:SF1">
    <property type="entry name" value="PEPSY DOMAIN-CONTAINING PROTEIN"/>
    <property type="match status" value="1"/>
</dbReference>
<feature type="transmembrane region" description="Helical" evidence="2">
    <location>
        <begin position="385"/>
        <end position="405"/>
    </location>
</feature>
<dbReference type="InterPro" id="IPR005625">
    <property type="entry name" value="PepSY-ass_TM"/>
</dbReference>
<sequence>MSVDTPSDIPSDAPSDTSSREAASPTTPRPSTWAALRPLLLRLHFYAGVLIAPLLFLAAVTGLLYALSFQAENVLYRHELRVPVGHATQPLTAQVAAAKAAHPEGHVTAVWPSPEEGATTRVLMKAPGLAEDESLAVFVDPYTNDVRGALASTGSSGALPLRSWLSSFHADLKLGELGRNYSELAASWLWVVALGGVALWVGRRRRARLLRPERGLTGRRRTLSWHGSVGLWAVVGLVLLSATGLTWSRYAGENIADLKDRLGGATPTVAAATAGGMSGGHEHHEGMVMPPSAPSALTLDQVADTAREQGVRASIQISLPTAGKGFVVRERDTEFPVHLDSVAIDPADGKVMDVLRFSDYPVLAQLTRFGIDAHMGVFLGLPNQLALAVLAVALMALIVWGYRMWWQRRPTKGRALGVGRPQPRGAWRKVPLPVLLPLAAVTALVGWFVPLLGLSLLAFLAVDALLGLRRRVVKAS</sequence>
<feature type="transmembrane region" description="Helical" evidence="2">
    <location>
        <begin position="45"/>
        <end position="67"/>
    </location>
</feature>
<feature type="transmembrane region" description="Helical" evidence="2">
    <location>
        <begin position="223"/>
        <end position="242"/>
    </location>
</feature>
<name>A0ABV9ULH0_9ACTN</name>
<organism evidence="3 4">
    <name type="scientific">Streptomyces mauvecolor</name>
    <dbReference type="NCBI Taxonomy" id="58345"/>
    <lineage>
        <taxon>Bacteria</taxon>
        <taxon>Bacillati</taxon>
        <taxon>Actinomycetota</taxon>
        <taxon>Actinomycetes</taxon>
        <taxon>Kitasatosporales</taxon>
        <taxon>Streptomycetaceae</taxon>
        <taxon>Streptomyces</taxon>
    </lineage>
</organism>
<evidence type="ECO:0000256" key="2">
    <source>
        <dbReference type="SAM" id="Phobius"/>
    </source>
</evidence>
<evidence type="ECO:0000313" key="4">
    <source>
        <dbReference type="Proteomes" id="UP001595834"/>
    </source>
</evidence>
<keyword evidence="2" id="KW-1133">Transmembrane helix</keyword>
<gene>
    <name evidence="3" type="ORF">ACFPFX_13440</name>
</gene>
<keyword evidence="4" id="KW-1185">Reference proteome</keyword>
<proteinExistence type="predicted"/>
<dbReference type="PANTHER" id="PTHR34219">
    <property type="entry name" value="IRON-REGULATED INNER MEMBRANE PROTEIN-RELATED"/>
    <property type="match status" value="1"/>
</dbReference>
<feature type="transmembrane region" description="Helical" evidence="2">
    <location>
        <begin position="426"/>
        <end position="445"/>
    </location>
</feature>
<keyword evidence="2" id="KW-0472">Membrane</keyword>
<dbReference type="Proteomes" id="UP001595834">
    <property type="component" value="Unassembled WGS sequence"/>
</dbReference>
<evidence type="ECO:0000256" key="1">
    <source>
        <dbReference type="SAM" id="MobiDB-lite"/>
    </source>
</evidence>
<accession>A0ABV9ULH0</accession>
<feature type="transmembrane region" description="Helical" evidence="2">
    <location>
        <begin position="184"/>
        <end position="202"/>
    </location>
</feature>
<feature type="region of interest" description="Disordered" evidence="1">
    <location>
        <begin position="1"/>
        <end position="30"/>
    </location>
</feature>
<dbReference type="EMBL" id="JBHSIZ010000016">
    <property type="protein sequence ID" value="MFC4957290.1"/>
    <property type="molecule type" value="Genomic_DNA"/>
</dbReference>
<comment type="caution">
    <text evidence="3">The sequence shown here is derived from an EMBL/GenBank/DDBJ whole genome shotgun (WGS) entry which is preliminary data.</text>
</comment>
<dbReference type="RefSeq" id="WP_344377465.1">
    <property type="nucleotide sequence ID" value="NZ_BAAASQ010000018.1"/>
</dbReference>
<reference evidence="4" key="1">
    <citation type="journal article" date="2019" name="Int. J. Syst. Evol. Microbiol.">
        <title>The Global Catalogue of Microorganisms (GCM) 10K type strain sequencing project: providing services to taxonomists for standard genome sequencing and annotation.</title>
        <authorList>
            <consortium name="The Broad Institute Genomics Platform"/>
            <consortium name="The Broad Institute Genome Sequencing Center for Infectious Disease"/>
            <person name="Wu L."/>
            <person name="Ma J."/>
        </authorList>
    </citation>
    <scope>NUCLEOTIDE SEQUENCE [LARGE SCALE GENOMIC DNA]</scope>
    <source>
        <strain evidence="4">CCM 7224</strain>
    </source>
</reference>